<accession>A0A7D5GHS8</accession>
<dbReference type="Proteomes" id="UP000509750">
    <property type="component" value="Chromosome"/>
</dbReference>
<protein>
    <submittedName>
        <fullName evidence="1">RraA family protein</fullName>
    </submittedName>
</protein>
<sequence length="212" mass="21905">MPTDTKPVESTVLDRLEQCSTSAIADTNHGSVTTLASAIESIHTDGTVAGPVRTVALDPAALSAPVQTLDTARKDEVVVVDAEDSTDEAIWGELLSTYATATDVRGMVTNGAVRDVSGIRDLGFPVFARAVTPRGPSGSEEAERNGQVTVGGALITPGDVLVGDDSGVVVIERAAVEDVTAAAEAIAETERDVDRLIGEGRSLEQAFEDAGM</sequence>
<dbReference type="PANTHER" id="PTHR33254">
    <property type="entry name" value="4-HYDROXY-4-METHYL-2-OXOGLUTARATE ALDOLASE 3-RELATED"/>
    <property type="match status" value="1"/>
</dbReference>
<dbReference type="Pfam" id="PF03737">
    <property type="entry name" value="RraA-like"/>
    <property type="match status" value="1"/>
</dbReference>
<evidence type="ECO:0000313" key="1">
    <source>
        <dbReference type="EMBL" id="QLG29450.1"/>
    </source>
</evidence>
<organism evidence="1 2">
    <name type="scientific">Halorarum halophilum</name>
    <dbReference type="NCBI Taxonomy" id="2743090"/>
    <lineage>
        <taxon>Archaea</taxon>
        <taxon>Methanobacteriati</taxon>
        <taxon>Methanobacteriota</taxon>
        <taxon>Stenosarchaea group</taxon>
        <taxon>Halobacteria</taxon>
        <taxon>Halobacteriales</taxon>
        <taxon>Haloferacaceae</taxon>
        <taxon>Halorarum</taxon>
    </lineage>
</organism>
<dbReference type="CDD" id="cd16841">
    <property type="entry name" value="RraA_family"/>
    <property type="match status" value="1"/>
</dbReference>
<evidence type="ECO:0000313" key="2">
    <source>
        <dbReference type="Proteomes" id="UP000509750"/>
    </source>
</evidence>
<dbReference type="InterPro" id="IPR005493">
    <property type="entry name" value="RraA/RraA-like"/>
</dbReference>
<proteinExistence type="predicted"/>
<dbReference type="EMBL" id="CP058529">
    <property type="protein sequence ID" value="QLG29450.1"/>
    <property type="molecule type" value="Genomic_DNA"/>
</dbReference>
<reference evidence="1 2" key="1">
    <citation type="submission" date="2020-07" db="EMBL/GenBank/DDBJ databases">
        <title>Gai3-2, isolated from salt lake.</title>
        <authorList>
            <person name="Cui H."/>
            <person name="Shi X."/>
        </authorList>
    </citation>
    <scope>NUCLEOTIDE SEQUENCE [LARGE SCALE GENOMIC DNA]</scope>
    <source>
        <strain evidence="1 2">Gai3-2</strain>
    </source>
</reference>
<dbReference type="KEGG" id="halg:HUG10_07655"/>
<dbReference type="SUPFAM" id="SSF89562">
    <property type="entry name" value="RraA-like"/>
    <property type="match status" value="1"/>
</dbReference>
<dbReference type="Gene3D" id="3.50.30.40">
    <property type="entry name" value="Ribonuclease E inhibitor RraA/RraA-like"/>
    <property type="match status" value="1"/>
</dbReference>
<keyword evidence="2" id="KW-1185">Reference proteome</keyword>
<gene>
    <name evidence="1" type="ORF">HUG10_07655</name>
</gene>
<name>A0A7D5GHS8_9EURY</name>
<dbReference type="AlphaFoldDB" id="A0A7D5GHS8"/>
<dbReference type="PANTHER" id="PTHR33254:SF4">
    <property type="entry name" value="4-HYDROXY-4-METHYL-2-OXOGLUTARATE ALDOLASE 3-RELATED"/>
    <property type="match status" value="1"/>
</dbReference>
<dbReference type="InterPro" id="IPR036704">
    <property type="entry name" value="RraA/RraA-like_sf"/>
</dbReference>